<organism evidence="1">
    <name type="scientific">Rhizophora mucronata</name>
    <name type="common">Asiatic mangrove</name>
    <dbReference type="NCBI Taxonomy" id="61149"/>
    <lineage>
        <taxon>Eukaryota</taxon>
        <taxon>Viridiplantae</taxon>
        <taxon>Streptophyta</taxon>
        <taxon>Embryophyta</taxon>
        <taxon>Tracheophyta</taxon>
        <taxon>Spermatophyta</taxon>
        <taxon>Magnoliopsida</taxon>
        <taxon>eudicotyledons</taxon>
        <taxon>Gunneridae</taxon>
        <taxon>Pentapetalae</taxon>
        <taxon>rosids</taxon>
        <taxon>fabids</taxon>
        <taxon>Malpighiales</taxon>
        <taxon>Rhizophoraceae</taxon>
        <taxon>Rhizophora</taxon>
    </lineage>
</organism>
<evidence type="ECO:0000313" key="1">
    <source>
        <dbReference type="EMBL" id="MBX42015.1"/>
    </source>
</evidence>
<reference evidence="1" key="1">
    <citation type="submission" date="2018-02" db="EMBL/GenBank/DDBJ databases">
        <title>Rhizophora mucronata_Transcriptome.</title>
        <authorList>
            <person name="Meera S.P."/>
            <person name="Sreeshan A."/>
            <person name="Augustine A."/>
        </authorList>
    </citation>
    <scope>NUCLEOTIDE SEQUENCE</scope>
    <source>
        <tissue evidence="1">Leaf</tissue>
    </source>
</reference>
<accession>A0A2P2NHN4</accession>
<dbReference type="AlphaFoldDB" id="A0A2P2NHN4"/>
<name>A0A2P2NHN4_RHIMU</name>
<dbReference type="EMBL" id="GGEC01061531">
    <property type="protein sequence ID" value="MBX42015.1"/>
    <property type="molecule type" value="Transcribed_RNA"/>
</dbReference>
<protein>
    <submittedName>
        <fullName evidence="1">Uncharacterized protein</fullName>
    </submittedName>
</protein>
<proteinExistence type="predicted"/>
<sequence>MLMAHHCRGTQHDLIRWLTLEIHLPSSTFITRPKCENHCPKYRLLYYI</sequence>